<dbReference type="Pfam" id="PF13377">
    <property type="entry name" value="Peripla_BP_3"/>
    <property type="match status" value="1"/>
</dbReference>
<dbReference type="SUPFAM" id="SSF53822">
    <property type="entry name" value="Periplasmic binding protein-like I"/>
    <property type="match status" value="1"/>
</dbReference>
<feature type="domain" description="HTH lacI-type" evidence="4">
    <location>
        <begin position="4"/>
        <end position="61"/>
    </location>
</feature>
<sequence length="337" mass="37351">MKEISIKDIAKLAGVAPSTVSLVLNDKAKQGRISDAVAEKIRILARENGYKPNQVAVSLRTGSSKILGLIIEDISNAFFASIAKAIEDEAEKYGYRVLYCSTENNTVRGNELVNLLFQRQVDGYLISPTAGMENGISDLLKAKQPVVLIDRYFPTLPAPYVLSDNIAGASEALEYFIAKGHRNIGLITSDFPLMHPQQRESAYTQTLIKHNIPVNPSFIYKVPYTALHHEATQLIADFIKSNAELDAIFFTTNYLCIHGLGSINQLGMKIPDDIAVICFDDHDLFKLYKPAITAVKQNVQEIAETAMQFLMHQITGNGEKIEMTKVIATEFIIRDSV</sequence>
<dbReference type="Proteomes" id="UP000305848">
    <property type="component" value="Unassembled WGS sequence"/>
</dbReference>
<evidence type="ECO:0000313" key="6">
    <source>
        <dbReference type="EMBL" id="TKK67941.1"/>
    </source>
</evidence>
<evidence type="ECO:0000259" key="5">
    <source>
        <dbReference type="PROSITE" id="PS51063"/>
    </source>
</evidence>
<dbReference type="InterPro" id="IPR028082">
    <property type="entry name" value="Peripla_BP_I"/>
</dbReference>
<dbReference type="PANTHER" id="PTHR30146">
    <property type="entry name" value="LACI-RELATED TRANSCRIPTIONAL REPRESSOR"/>
    <property type="match status" value="1"/>
</dbReference>
<dbReference type="Gene3D" id="1.10.260.40">
    <property type="entry name" value="lambda repressor-like DNA-binding domains"/>
    <property type="match status" value="1"/>
</dbReference>
<reference evidence="6 7" key="1">
    <citation type="submission" date="2019-05" db="EMBL/GenBank/DDBJ databases">
        <title>Panacibacter sp. strain 17mud1-8 Genome sequencing and assembly.</title>
        <authorList>
            <person name="Chhetri G."/>
        </authorList>
    </citation>
    <scope>NUCLEOTIDE SEQUENCE [LARGE SCALE GENOMIC DNA]</scope>
    <source>
        <strain evidence="6 7">17mud1-8</strain>
    </source>
</reference>
<dbReference type="EMBL" id="SZQL01000009">
    <property type="protein sequence ID" value="TKK67941.1"/>
    <property type="molecule type" value="Genomic_DNA"/>
</dbReference>
<name>A0A4U3KYW4_9BACT</name>
<dbReference type="InterPro" id="IPR010982">
    <property type="entry name" value="Lambda_DNA-bd_dom_sf"/>
</dbReference>
<keyword evidence="1" id="KW-0805">Transcription regulation</keyword>
<evidence type="ECO:0000256" key="1">
    <source>
        <dbReference type="ARBA" id="ARBA00023015"/>
    </source>
</evidence>
<evidence type="ECO:0000259" key="4">
    <source>
        <dbReference type="PROSITE" id="PS50932"/>
    </source>
</evidence>
<dbReference type="Pfam" id="PF00356">
    <property type="entry name" value="LacI"/>
    <property type="match status" value="1"/>
</dbReference>
<protein>
    <submittedName>
        <fullName evidence="6">LacI family transcriptional regulator</fullName>
    </submittedName>
</protein>
<dbReference type="InterPro" id="IPR012318">
    <property type="entry name" value="HTH_CRP"/>
</dbReference>
<dbReference type="PANTHER" id="PTHR30146:SF109">
    <property type="entry name" value="HTH-TYPE TRANSCRIPTIONAL REGULATOR GALS"/>
    <property type="match status" value="1"/>
</dbReference>
<dbReference type="PROSITE" id="PS51063">
    <property type="entry name" value="HTH_CRP_2"/>
    <property type="match status" value="1"/>
</dbReference>
<dbReference type="CDD" id="cd01392">
    <property type="entry name" value="HTH_LacI"/>
    <property type="match status" value="1"/>
</dbReference>
<dbReference type="GO" id="GO:0003700">
    <property type="term" value="F:DNA-binding transcription factor activity"/>
    <property type="evidence" value="ECO:0007669"/>
    <property type="project" value="TreeGrafter"/>
</dbReference>
<organism evidence="6 7">
    <name type="scientific">Ilyomonas limi</name>
    <dbReference type="NCBI Taxonomy" id="2575867"/>
    <lineage>
        <taxon>Bacteria</taxon>
        <taxon>Pseudomonadati</taxon>
        <taxon>Bacteroidota</taxon>
        <taxon>Chitinophagia</taxon>
        <taxon>Chitinophagales</taxon>
        <taxon>Chitinophagaceae</taxon>
        <taxon>Ilyomonas</taxon>
    </lineage>
</organism>
<evidence type="ECO:0000256" key="3">
    <source>
        <dbReference type="ARBA" id="ARBA00023163"/>
    </source>
</evidence>
<feature type="domain" description="HTH crp-type" evidence="5">
    <location>
        <begin position="1"/>
        <end position="47"/>
    </location>
</feature>
<dbReference type="Gene3D" id="3.40.50.2300">
    <property type="match status" value="2"/>
</dbReference>
<evidence type="ECO:0000256" key="2">
    <source>
        <dbReference type="ARBA" id="ARBA00023125"/>
    </source>
</evidence>
<accession>A0A4U3KYW4</accession>
<dbReference type="InterPro" id="IPR046335">
    <property type="entry name" value="LacI/GalR-like_sensor"/>
</dbReference>
<proteinExistence type="predicted"/>
<dbReference type="AlphaFoldDB" id="A0A4U3KYW4"/>
<dbReference type="PROSITE" id="PS50932">
    <property type="entry name" value="HTH_LACI_2"/>
    <property type="match status" value="1"/>
</dbReference>
<dbReference type="InterPro" id="IPR000843">
    <property type="entry name" value="HTH_LacI"/>
</dbReference>
<dbReference type="GO" id="GO:0000976">
    <property type="term" value="F:transcription cis-regulatory region binding"/>
    <property type="evidence" value="ECO:0007669"/>
    <property type="project" value="TreeGrafter"/>
</dbReference>
<dbReference type="SUPFAM" id="SSF47413">
    <property type="entry name" value="lambda repressor-like DNA-binding domains"/>
    <property type="match status" value="1"/>
</dbReference>
<comment type="caution">
    <text evidence="6">The sequence shown here is derived from an EMBL/GenBank/DDBJ whole genome shotgun (WGS) entry which is preliminary data.</text>
</comment>
<keyword evidence="7" id="KW-1185">Reference proteome</keyword>
<dbReference type="SMART" id="SM00354">
    <property type="entry name" value="HTH_LACI"/>
    <property type="match status" value="1"/>
</dbReference>
<gene>
    <name evidence="6" type="ORF">FC093_12040</name>
</gene>
<dbReference type="OrthoDB" id="9803256at2"/>
<keyword evidence="2" id="KW-0238">DNA-binding</keyword>
<evidence type="ECO:0000313" key="7">
    <source>
        <dbReference type="Proteomes" id="UP000305848"/>
    </source>
</evidence>
<dbReference type="RefSeq" id="WP_137262044.1">
    <property type="nucleotide sequence ID" value="NZ_SZQL01000009.1"/>
</dbReference>
<keyword evidence="3" id="KW-0804">Transcription</keyword>
<dbReference type="CDD" id="cd19977">
    <property type="entry name" value="PBP1_EndR-like"/>
    <property type="match status" value="1"/>
</dbReference>